<protein>
    <recommendedName>
        <fullName evidence="7">Peptidase M48 domain-containing protein</fullName>
    </recommendedName>
</protein>
<evidence type="ECO:0000313" key="9">
    <source>
        <dbReference type="Proteomes" id="UP000298416"/>
    </source>
</evidence>
<keyword evidence="9" id="KW-1185">Reference proteome</keyword>
<dbReference type="Pfam" id="PF01435">
    <property type="entry name" value="Peptidase_M48"/>
    <property type="match status" value="1"/>
</dbReference>
<evidence type="ECO:0000256" key="6">
    <source>
        <dbReference type="ARBA" id="ARBA00023049"/>
    </source>
</evidence>
<reference evidence="8" key="1">
    <citation type="submission" date="2018-01" db="EMBL/GenBank/DDBJ databases">
        <authorList>
            <person name="Mao J.F."/>
        </authorList>
    </citation>
    <scope>NUCLEOTIDE SEQUENCE</scope>
    <source>
        <strain evidence="8">Huo1</strain>
        <tissue evidence="8">Leaf</tissue>
    </source>
</reference>
<dbReference type="EMBL" id="PNBA02001162">
    <property type="protein sequence ID" value="KAG6382245.1"/>
    <property type="molecule type" value="Genomic_DNA"/>
</dbReference>
<organism evidence="8">
    <name type="scientific">Salvia splendens</name>
    <name type="common">Scarlet sage</name>
    <dbReference type="NCBI Taxonomy" id="180675"/>
    <lineage>
        <taxon>Eukaryota</taxon>
        <taxon>Viridiplantae</taxon>
        <taxon>Streptophyta</taxon>
        <taxon>Embryophyta</taxon>
        <taxon>Tracheophyta</taxon>
        <taxon>Spermatophyta</taxon>
        <taxon>Magnoliopsida</taxon>
        <taxon>eudicotyledons</taxon>
        <taxon>Gunneridae</taxon>
        <taxon>Pentapetalae</taxon>
        <taxon>asterids</taxon>
        <taxon>lamiids</taxon>
        <taxon>Lamiales</taxon>
        <taxon>Lamiaceae</taxon>
        <taxon>Nepetoideae</taxon>
        <taxon>Mentheae</taxon>
        <taxon>Salviinae</taxon>
        <taxon>Salvia</taxon>
        <taxon>Salvia subgen. Calosphace</taxon>
        <taxon>core Calosphace</taxon>
    </lineage>
</organism>
<evidence type="ECO:0000256" key="4">
    <source>
        <dbReference type="ARBA" id="ARBA00022801"/>
    </source>
</evidence>
<dbReference type="CDD" id="cd07331">
    <property type="entry name" value="M48C_Oma1_like"/>
    <property type="match status" value="1"/>
</dbReference>
<dbReference type="PANTHER" id="PTHR22726">
    <property type="entry name" value="METALLOENDOPEPTIDASE OMA1"/>
    <property type="match status" value="1"/>
</dbReference>
<comment type="cofactor">
    <cofactor evidence="1">
        <name>Zn(2+)</name>
        <dbReference type="ChEBI" id="CHEBI:29105"/>
    </cofactor>
</comment>
<gene>
    <name evidence="8" type="ORF">SASPL_158119</name>
</gene>
<keyword evidence="3" id="KW-0479">Metal-binding</keyword>
<dbReference type="GO" id="GO:0016020">
    <property type="term" value="C:membrane"/>
    <property type="evidence" value="ECO:0007669"/>
    <property type="project" value="TreeGrafter"/>
</dbReference>
<evidence type="ECO:0000256" key="5">
    <source>
        <dbReference type="ARBA" id="ARBA00022833"/>
    </source>
</evidence>
<sequence>MLFVATIPIPSHPESPLHESTSLSSRSAPRILSLRHSLAQNQRKSPLLDGAKRFYLETVPYTKRTHFVLLWSSLEKQLGESNFKTIKSEYKGKIVPPLHPESIRLQKIAQDIVEAVQKGLRKEQVWTDIATRLKAWSLLRMLANRRRQWENLRRSGLLRISGVRRMRFLMMDGFSKVGKRVKKLGQSLKHNIWRDSNGRLSLLMILLWMLFCLPGGKIVVFTGLLNHFRADAEIATIIGHEVAHVVARHAAENISKNVWLTILQLILYQFFMPDVVNTMSNLFLRLPFSRRQEIDSCRNILIPFSTWDGVGSRLHRSASAGYDPRVAPQVYDKLEQVGGSSKLQDYLATHPSGKKRAKLLSEAKVMEGDHGSVVDRDSAVEAAGEHYAVEIGAAAVEMCSLGSDLIWSLMCSDLCMCSLGSDLIWSLMCSDLCVLSDLILLRYIVPILCPYISQICLGNAGLAAGFGSGLRPGTFAKHKNSNAKPEKQKSLSRRGCRCVCNCPECREITQSVNAMSEHWKTVHGYNGDSFCYVCGNANVNGLACRSYEICQAPYVKTAAQRKALFADNARKMKQKWWKKD</sequence>
<accession>A0A8X8VTT5</accession>
<keyword evidence="6" id="KW-0482">Metalloprotease</keyword>
<dbReference type="Proteomes" id="UP000298416">
    <property type="component" value="Unassembled WGS sequence"/>
</dbReference>
<reference evidence="8" key="2">
    <citation type="submission" date="2020-08" db="EMBL/GenBank/DDBJ databases">
        <title>Plant Genome Project.</title>
        <authorList>
            <person name="Zhang R.-G."/>
        </authorList>
    </citation>
    <scope>NUCLEOTIDE SEQUENCE</scope>
    <source>
        <strain evidence="8">Huo1</strain>
        <tissue evidence="8">Leaf</tissue>
    </source>
</reference>
<proteinExistence type="predicted"/>
<keyword evidence="4" id="KW-0378">Hydrolase</keyword>
<evidence type="ECO:0000256" key="2">
    <source>
        <dbReference type="ARBA" id="ARBA00022670"/>
    </source>
</evidence>
<dbReference type="AlphaFoldDB" id="A0A8X8VTT5"/>
<name>A0A8X8VTT5_SALSN</name>
<dbReference type="PANTHER" id="PTHR22726:SF1">
    <property type="entry name" value="METALLOENDOPEPTIDASE OMA1, MITOCHONDRIAL"/>
    <property type="match status" value="1"/>
</dbReference>
<keyword evidence="5" id="KW-0862">Zinc</keyword>
<evidence type="ECO:0000256" key="1">
    <source>
        <dbReference type="ARBA" id="ARBA00001947"/>
    </source>
</evidence>
<dbReference type="GO" id="GO:0046872">
    <property type="term" value="F:metal ion binding"/>
    <property type="evidence" value="ECO:0007669"/>
    <property type="project" value="UniProtKB-KW"/>
</dbReference>
<feature type="domain" description="Peptidase M48" evidence="7">
    <location>
        <begin position="211"/>
        <end position="362"/>
    </location>
</feature>
<evidence type="ECO:0000256" key="3">
    <source>
        <dbReference type="ARBA" id="ARBA00022723"/>
    </source>
</evidence>
<dbReference type="InterPro" id="IPR001915">
    <property type="entry name" value="Peptidase_M48"/>
</dbReference>
<evidence type="ECO:0000313" key="8">
    <source>
        <dbReference type="EMBL" id="KAG6382245.1"/>
    </source>
</evidence>
<dbReference type="Gene3D" id="3.30.2010.10">
    <property type="entry name" value="Metalloproteases ('zincins'), catalytic domain"/>
    <property type="match status" value="1"/>
</dbReference>
<comment type="caution">
    <text evidence="8">The sequence shown here is derived from an EMBL/GenBank/DDBJ whole genome shotgun (WGS) entry which is preliminary data.</text>
</comment>
<dbReference type="GO" id="GO:0051603">
    <property type="term" value="P:proteolysis involved in protein catabolic process"/>
    <property type="evidence" value="ECO:0007669"/>
    <property type="project" value="TreeGrafter"/>
</dbReference>
<evidence type="ECO:0000259" key="7">
    <source>
        <dbReference type="Pfam" id="PF01435"/>
    </source>
</evidence>
<dbReference type="InterPro" id="IPR051156">
    <property type="entry name" value="Mito/Outer_Membr_Metalloprot"/>
</dbReference>
<keyword evidence="2" id="KW-0645">Protease</keyword>
<dbReference type="GO" id="GO:0004222">
    <property type="term" value="F:metalloendopeptidase activity"/>
    <property type="evidence" value="ECO:0007669"/>
    <property type="project" value="InterPro"/>
</dbReference>